<dbReference type="GO" id="GO:0008168">
    <property type="term" value="F:methyltransferase activity"/>
    <property type="evidence" value="ECO:0007669"/>
    <property type="project" value="UniProtKB-KW"/>
</dbReference>
<comment type="caution">
    <text evidence="1">The sequence shown here is derived from an EMBL/GenBank/DDBJ whole genome shotgun (WGS) entry which is preliminary data.</text>
</comment>
<dbReference type="Proteomes" id="UP000440498">
    <property type="component" value="Unassembled WGS sequence"/>
</dbReference>
<keyword evidence="2" id="KW-1185">Reference proteome</keyword>
<keyword evidence="1" id="KW-0489">Methyltransferase</keyword>
<gene>
    <name evidence="1" type="ORF">GEV02_23330</name>
</gene>
<proteinExistence type="predicted"/>
<dbReference type="Pfam" id="PF13489">
    <property type="entry name" value="Methyltransf_23"/>
    <property type="match status" value="1"/>
</dbReference>
<protein>
    <submittedName>
        <fullName evidence="1">Methyltransferase domain-containing protein</fullName>
    </submittedName>
</protein>
<dbReference type="SUPFAM" id="SSF53335">
    <property type="entry name" value="S-adenosyl-L-methionine-dependent methyltransferases"/>
    <property type="match status" value="1"/>
</dbReference>
<dbReference type="RefSeq" id="WP_152840372.1">
    <property type="nucleotide sequence ID" value="NZ_WHUG01000011.1"/>
</dbReference>
<name>A0A6A7N8A9_9BURK</name>
<evidence type="ECO:0000313" key="1">
    <source>
        <dbReference type="EMBL" id="MQA41078.1"/>
    </source>
</evidence>
<dbReference type="Gene3D" id="3.40.50.150">
    <property type="entry name" value="Vaccinia Virus protein VP39"/>
    <property type="match status" value="1"/>
</dbReference>
<dbReference type="PANTHER" id="PTHR43464">
    <property type="entry name" value="METHYLTRANSFERASE"/>
    <property type="match status" value="1"/>
</dbReference>
<dbReference type="AlphaFoldDB" id="A0A6A7N8A9"/>
<evidence type="ECO:0000313" key="2">
    <source>
        <dbReference type="Proteomes" id="UP000440498"/>
    </source>
</evidence>
<keyword evidence="1" id="KW-0808">Transferase</keyword>
<dbReference type="InterPro" id="IPR029063">
    <property type="entry name" value="SAM-dependent_MTases_sf"/>
</dbReference>
<organism evidence="1 2">
    <name type="scientific">Rugamonas aquatica</name>
    <dbReference type="NCBI Taxonomy" id="2743357"/>
    <lineage>
        <taxon>Bacteria</taxon>
        <taxon>Pseudomonadati</taxon>
        <taxon>Pseudomonadota</taxon>
        <taxon>Betaproteobacteria</taxon>
        <taxon>Burkholderiales</taxon>
        <taxon>Oxalobacteraceae</taxon>
        <taxon>Telluria group</taxon>
        <taxon>Rugamonas</taxon>
    </lineage>
</organism>
<accession>A0A6A7N8A9</accession>
<dbReference type="CDD" id="cd02440">
    <property type="entry name" value="AdoMet_MTases"/>
    <property type="match status" value="1"/>
</dbReference>
<reference evidence="1 2" key="1">
    <citation type="submission" date="2019-10" db="EMBL/GenBank/DDBJ databases">
        <title>Two novel species isolated from a subtropical stream in China.</title>
        <authorList>
            <person name="Lu H."/>
        </authorList>
    </citation>
    <scope>NUCLEOTIDE SEQUENCE [LARGE SCALE GENOMIC DNA]</scope>
    <source>
        <strain evidence="1 2">FT29W</strain>
    </source>
</reference>
<dbReference type="EMBL" id="WHUG01000011">
    <property type="protein sequence ID" value="MQA41078.1"/>
    <property type="molecule type" value="Genomic_DNA"/>
</dbReference>
<sequence>MHKMNSSSESNDLAFLEHNAASIRSAKLHLPHLDQSVNLLNYMRIADSVATLVPQRAARILDWGCGYGQMTWLLRRRGFDVTSFDIGTDETRLPAIPLCDGLKVTYTTHPTQLPFQEQVFDAVLSCGVLEHVDECSGVVGNELKSLAEIARVLRPEGKLLIYQLPQRASWQEALVRRFKLGYTHPRRYSAAEIIGILEDKGFRVTSLRRANLIPKNLTGMPAGLRRVYSRFSRPLIVLDRYLCRIPLLNRVAGAMEIVAVKQPAGI</sequence>
<dbReference type="GO" id="GO:0032259">
    <property type="term" value="P:methylation"/>
    <property type="evidence" value="ECO:0007669"/>
    <property type="project" value="UniProtKB-KW"/>
</dbReference>